<evidence type="ECO:0000313" key="3">
    <source>
        <dbReference type="EMBL" id="KAH9511530.1"/>
    </source>
</evidence>
<accession>A0A922HW83</accession>
<keyword evidence="4" id="KW-1185">Reference proteome</keyword>
<dbReference type="Proteomes" id="UP000790347">
    <property type="component" value="Unassembled WGS sequence"/>
</dbReference>
<sequence>MKSSTISMLSTFFNCLIIQLFLITIVIALQKNQPSPSSTLFEDYDDDNPINSPSSNNNNNNDGHSKIANENFSNEASPNNNDEYIGDSGGDGKLYEDNEQENLAKTKFSDERFARLFPSRGGIRSNGRYDDRRLMPKEIAKPKPTLPSFIKSTPPLIKLHITTPSPLLSSRNLQRQRSSATNVTPIPSRKQQQASTTSRPINNIQAARNRLLGQQQQQQQQQSLQKSNRQLSGRLSTTTTTTTTPSPSQRRRYNGSSSINNNLGSRFSRNQNSTIPSLNPRGRNF</sequence>
<feature type="region of interest" description="Disordered" evidence="1">
    <location>
        <begin position="167"/>
        <end position="199"/>
    </location>
</feature>
<keyword evidence="2" id="KW-0472">Membrane</keyword>
<feature type="transmembrane region" description="Helical" evidence="2">
    <location>
        <begin position="12"/>
        <end position="29"/>
    </location>
</feature>
<organism evidence="3 4">
    <name type="scientific">Dermatophagoides farinae</name>
    <name type="common">American house dust mite</name>
    <dbReference type="NCBI Taxonomy" id="6954"/>
    <lineage>
        <taxon>Eukaryota</taxon>
        <taxon>Metazoa</taxon>
        <taxon>Ecdysozoa</taxon>
        <taxon>Arthropoda</taxon>
        <taxon>Chelicerata</taxon>
        <taxon>Arachnida</taxon>
        <taxon>Acari</taxon>
        <taxon>Acariformes</taxon>
        <taxon>Sarcoptiformes</taxon>
        <taxon>Astigmata</taxon>
        <taxon>Psoroptidia</taxon>
        <taxon>Analgoidea</taxon>
        <taxon>Pyroglyphidae</taxon>
        <taxon>Dermatophagoidinae</taxon>
        <taxon>Dermatophagoides</taxon>
    </lineage>
</organism>
<keyword evidence="2" id="KW-1133">Transmembrane helix</keyword>
<feature type="compositionally biased region" description="Polar residues" evidence="1">
    <location>
        <begin position="68"/>
        <end position="82"/>
    </location>
</feature>
<feature type="compositionally biased region" description="Polar residues" evidence="1">
    <location>
        <begin position="180"/>
        <end position="199"/>
    </location>
</feature>
<feature type="compositionally biased region" description="Polar residues" evidence="1">
    <location>
        <begin position="267"/>
        <end position="277"/>
    </location>
</feature>
<feature type="region of interest" description="Disordered" evidence="1">
    <location>
        <begin position="211"/>
        <end position="285"/>
    </location>
</feature>
<feature type="compositionally biased region" description="Polar residues" evidence="1">
    <location>
        <begin position="223"/>
        <end position="236"/>
    </location>
</feature>
<protein>
    <submittedName>
        <fullName evidence="3">Uncharacterized protein</fullName>
    </submittedName>
</protein>
<feature type="compositionally biased region" description="Low complexity" evidence="1">
    <location>
        <begin position="49"/>
        <end position="62"/>
    </location>
</feature>
<keyword evidence="2" id="KW-0812">Transmembrane</keyword>
<dbReference type="EMBL" id="ASGP02000004">
    <property type="protein sequence ID" value="KAH9511530.1"/>
    <property type="molecule type" value="Genomic_DNA"/>
</dbReference>
<feature type="compositionally biased region" description="Low complexity" evidence="1">
    <location>
        <begin position="167"/>
        <end position="179"/>
    </location>
</feature>
<evidence type="ECO:0000313" key="4">
    <source>
        <dbReference type="Proteomes" id="UP000790347"/>
    </source>
</evidence>
<comment type="caution">
    <text evidence="3">The sequence shown here is derived from an EMBL/GenBank/DDBJ whole genome shotgun (WGS) entry which is preliminary data.</text>
</comment>
<reference evidence="3" key="1">
    <citation type="submission" date="2013-05" db="EMBL/GenBank/DDBJ databases">
        <authorList>
            <person name="Yim A.K.Y."/>
            <person name="Chan T.F."/>
            <person name="Ji K.M."/>
            <person name="Liu X.Y."/>
            <person name="Zhou J.W."/>
            <person name="Li R.Q."/>
            <person name="Yang K.Y."/>
            <person name="Li J."/>
            <person name="Li M."/>
            <person name="Law P.T.W."/>
            <person name="Wu Y.L."/>
            <person name="Cai Z.L."/>
            <person name="Qin H."/>
            <person name="Bao Y."/>
            <person name="Leung R.K.K."/>
            <person name="Ng P.K.S."/>
            <person name="Zou J."/>
            <person name="Zhong X.J."/>
            <person name="Ran P.X."/>
            <person name="Zhong N.S."/>
            <person name="Liu Z.G."/>
            <person name="Tsui S.K.W."/>
        </authorList>
    </citation>
    <scope>NUCLEOTIDE SEQUENCE</scope>
    <source>
        <strain evidence="3">Derf</strain>
        <tissue evidence="3">Whole organism</tissue>
    </source>
</reference>
<reference evidence="3" key="2">
    <citation type="journal article" date="2022" name="Res Sq">
        <title>Comparative Genomics Reveals Insights into the Divergent Evolution of Astigmatic Mites and Household Pest Adaptations.</title>
        <authorList>
            <person name="Xiong Q."/>
            <person name="Wan A.T.-Y."/>
            <person name="Liu X.-Y."/>
            <person name="Fung C.S.-H."/>
            <person name="Xiao X."/>
            <person name="Malainual N."/>
            <person name="Hou J."/>
            <person name="Wang L."/>
            <person name="Wang M."/>
            <person name="Yang K."/>
            <person name="Cui Y."/>
            <person name="Leung E."/>
            <person name="Nong W."/>
            <person name="Shin S.-K."/>
            <person name="Au S."/>
            <person name="Jeong K.Y."/>
            <person name="Chew F.T."/>
            <person name="Hui J."/>
            <person name="Leung T.F."/>
            <person name="Tungtrongchitr A."/>
            <person name="Zhong N."/>
            <person name="Liu Z."/>
            <person name="Tsui S."/>
        </authorList>
    </citation>
    <scope>NUCLEOTIDE SEQUENCE</scope>
    <source>
        <strain evidence="3">Derf</strain>
        <tissue evidence="3">Whole organism</tissue>
    </source>
</reference>
<evidence type="ECO:0000256" key="2">
    <source>
        <dbReference type="SAM" id="Phobius"/>
    </source>
</evidence>
<name>A0A922HW83_DERFA</name>
<gene>
    <name evidence="3" type="ORF">DERF_009982</name>
</gene>
<evidence type="ECO:0000256" key="1">
    <source>
        <dbReference type="SAM" id="MobiDB-lite"/>
    </source>
</evidence>
<feature type="compositionally biased region" description="Low complexity" evidence="1">
    <location>
        <begin position="254"/>
        <end position="265"/>
    </location>
</feature>
<proteinExistence type="predicted"/>
<feature type="region of interest" description="Disordered" evidence="1">
    <location>
        <begin position="39"/>
        <end position="95"/>
    </location>
</feature>
<dbReference type="AlphaFoldDB" id="A0A922HW83"/>